<name>A0A1R2BMW3_9CILI</name>
<feature type="transmembrane region" description="Helical" evidence="1">
    <location>
        <begin position="49"/>
        <end position="67"/>
    </location>
</feature>
<keyword evidence="1" id="KW-0812">Transmembrane</keyword>
<sequence length="172" mass="20198">MVIPGMYFLVKCANEQCEYFERILPSYIGSNGKFDIFHSFKLVRCGGCYSRITMILAILFASCIWGYRGLIKNEKKVTTETDKKVHKVEIFDHKKGVTWDWLVINIKPLQQHLVLENIDYGEDGKNFQKMIDEMIMQFSIANQTSKYYKKYEQVRKLLDSPVKEDENEEQSS</sequence>
<comment type="caution">
    <text evidence="2">The sequence shown here is derived from an EMBL/GenBank/DDBJ whole genome shotgun (WGS) entry which is preliminary data.</text>
</comment>
<gene>
    <name evidence="2" type="ORF">SteCoe_22139</name>
</gene>
<proteinExistence type="predicted"/>
<evidence type="ECO:0000313" key="2">
    <source>
        <dbReference type="EMBL" id="OMJ78121.1"/>
    </source>
</evidence>
<accession>A0A1R2BMW3</accession>
<keyword evidence="1" id="KW-1133">Transmembrane helix</keyword>
<evidence type="ECO:0000256" key="1">
    <source>
        <dbReference type="SAM" id="Phobius"/>
    </source>
</evidence>
<dbReference type="EMBL" id="MPUH01000538">
    <property type="protein sequence ID" value="OMJ78121.1"/>
    <property type="molecule type" value="Genomic_DNA"/>
</dbReference>
<dbReference type="Proteomes" id="UP000187209">
    <property type="component" value="Unassembled WGS sequence"/>
</dbReference>
<evidence type="ECO:0008006" key="4">
    <source>
        <dbReference type="Google" id="ProtNLM"/>
    </source>
</evidence>
<protein>
    <recommendedName>
        <fullName evidence="4">Transmembrane protein</fullName>
    </recommendedName>
</protein>
<evidence type="ECO:0000313" key="3">
    <source>
        <dbReference type="Proteomes" id="UP000187209"/>
    </source>
</evidence>
<reference evidence="2 3" key="1">
    <citation type="submission" date="2016-11" db="EMBL/GenBank/DDBJ databases">
        <title>The macronuclear genome of Stentor coeruleus: a giant cell with tiny introns.</title>
        <authorList>
            <person name="Slabodnick M."/>
            <person name="Ruby J.G."/>
            <person name="Reiff S.B."/>
            <person name="Swart E.C."/>
            <person name="Gosai S."/>
            <person name="Prabakaran S."/>
            <person name="Witkowska E."/>
            <person name="Larue G.E."/>
            <person name="Fisher S."/>
            <person name="Freeman R.M."/>
            <person name="Gunawardena J."/>
            <person name="Chu W."/>
            <person name="Stover N.A."/>
            <person name="Gregory B.D."/>
            <person name="Nowacki M."/>
            <person name="Derisi J."/>
            <person name="Roy S.W."/>
            <person name="Marshall W.F."/>
            <person name="Sood P."/>
        </authorList>
    </citation>
    <scope>NUCLEOTIDE SEQUENCE [LARGE SCALE GENOMIC DNA]</scope>
    <source>
        <strain evidence="2">WM001</strain>
    </source>
</reference>
<keyword evidence="3" id="KW-1185">Reference proteome</keyword>
<dbReference type="AlphaFoldDB" id="A0A1R2BMW3"/>
<keyword evidence="1" id="KW-0472">Membrane</keyword>
<organism evidence="2 3">
    <name type="scientific">Stentor coeruleus</name>
    <dbReference type="NCBI Taxonomy" id="5963"/>
    <lineage>
        <taxon>Eukaryota</taxon>
        <taxon>Sar</taxon>
        <taxon>Alveolata</taxon>
        <taxon>Ciliophora</taxon>
        <taxon>Postciliodesmatophora</taxon>
        <taxon>Heterotrichea</taxon>
        <taxon>Heterotrichida</taxon>
        <taxon>Stentoridae</taxon>
        <taxon>Stentor</taxon>
    </lineage>
</organism>